<dbReference type="STRING" id="1265820.PCORN_11937"/>
<dbReference type="EMBL" id="AODE01000022">
    <property type="protein sequence ID" value="EUJ28408.1"/>
    <property type="molecule type" value="Genomic_DNA"/>
</dbReference>
<gene>
    <name evidence="2" type="ORF">PCORN_11937</name>
</gene>
<feature type="transmembrane region" description="Helical" evidence="1">
    <location>
        <begin position="36"/>
        <end position="56"/>
    </location>
</feature>
<organism evidence="2 3">
    <name type="scientific">Listeria cornellensis FSL F6-0969</name>
    <dbReference type="NCBI Taxonomy" id="1265820"/>
    <lineage>
        <taxon>Bacteria</taxon>
        <taxon>Bacillati</taxon>
        <taxon>Bacillota</taxon>
        <taxon>Bacilli</taxon>
        <taxon>Bacillales</taxon>
        <taxon>Listeriaceae</taxon>
        <taxon>Listeria</taxon>
    </lineage>
</organism>
<dbReference type="Proteomes" id="UP000019254">
    <property type="component" value="Unassembled WGS sequence"/>
</dbReference>
<proteinExistence type="predicted"/>
<evidence type="ECO:0000313" key="2">
    <source>
        <dbReference type="EMBL" id="EUJ28408.1"/>
    </source>
</evidence>
<protein>
    <submittedName>
        <fullName evidence="2">Uncharacterized protein</fullName>
    </submittedName>
</protein>
<accession>W7C6Z2</accession>
<comment type="caution">
    <text evidence="2">The sequence shown here is derived from an EMBL/GenBank/DDBJ whole genome shotgun (WGS) entry which is preliminary data.</text>
</comment>
<feature type="transmembrane region" description="Helical" evidence="1">
    <location>
        <begin position="6"/>
        <end position="24"/>
    </location>
</feature>
<keyword evidence="1" id="KW-0812">Transmembrane</keyword>
<dbReference type="AlphaFoldDB" id="W7C6Z2"/>
<evidence type="ECO:0000313" key="3">
    <source>
        <dbReference type="Proteomes" id="UP000019254"/>
    </source>
</evidence>
<evidence type="ECO:0000256" key="1">
    <source>
        <dbReference type="SAM" id="Phobius"/>
    </source>
</evidence>
<name>W7C6Z2_9LIST</name>
<keyword evidence="3" id="KW-1185">Reference proteome</keyword>
<keyword evidence="1" id="KW-1133">Transmembrane helix</keyword>
<sequence length="66" mass="7398">MLFVDLVPTVLNILFLITLGLYGFSTGDSSGMTFIAMFMLCVIIVVNIVIFLWIIVRIVKVSMNKI</sequence>
<keyword evidence="1" id="KW-0472">Membrane</keyword>
<reference evidence="2 3" key="1">
    <citation type="journal article" date="2014" name="Int. J. Syst. Evol. Microbiol.">
        <title>Listeria floridensis sp. nov., Listeria aquatica sp. nov., Listeria cornellensis sp. nov., Listeria riparia sp. nov. and Listeria grandensis sp. nov., from agricultural and natural environments.</title>
        <authorList>
            <person name="den Bakker H.C."/>
            <person name="Warchocki S."/>
            <person name="Wright E.M."/>
            <person name="Allred A.F."/>
            <person name="Ahlstrom C."/>
            <person name="Manuel C.S."/>
            <person name="Stasiewicz M.J."/>
            <person name="Burrell A."/>
            <person name="Roof S."/>
            <person name="Strawn L."/>
            <person name="Fortes E.D."/>
            <person name="Nightingale K.K."/>
            <person name="Kephart D."/>
            <person name="Wiedmann M."/>
        </authorList>
    </citation>
    <scope>NUCLEOTIDE SEQUENCE [LARGE SCALE GENOMIC DNA]</scope>
    <source>
        <strain evidence="3">FSL F6-969</strain>
    </source>
</reference>